<organism evidence="3 4">
    <name type="scientific">Streptomyces laurentii</name>
    <dbReference type="NCBI Taxonomy" id="39478"/>
    <lineage>
        <taxon>Bacteria</taxon>
        <taxon>Bacillati</taxon>
        <taxon>Actinomycetota</taxon>
        <taxon>Actinomycetes</taxon>
        <taxon>Kitasatosporales</taxon>
        <taxon>Streptomycetaceae</taxon>
        <taxon>Streptomyces</taxon>
    </lineage>
</organism>
<dbReference type="PANTHER" id="PTHR40758">
    <property type="entry name" value="CONSERVED PROTEIN"/>
    <property type="match status" value="1"/>
</dbReference>
<dbReference type="EMBL" id="AP017424">
    <property type="protein sequence ID" value="BAU81709.1"/>
    <property type="molecule type" value="Genomic_DNA"/>
</dbReference>
<dbReference type="GO" id="GO:0005886">
    <property type="term" value="C:plasma membrane"/>
    <property type="evidence" value="ECO:0007669"/>
    <property type="project" value="TreeGrafter"/>
</dbReference>
<accession>A0A160NTC8</accession>
<gene>
    <name evidence="3" type="ORF">SLA_0755</name>
</gene>
<dbReference type="PANTHER" id="PTHR40758:SF1">
    <property type="entry name" value="CONSERVED PROTEIN"/>
    <property type="match status" value="1"/>
</dbReference>
<feature type="domain" description="MDMPI C-terminal" evidence="1">
    <location>
        <begin position="233"/>
        <end position="330"/>
    </location>
</feature>
<dbReference type="InterPro" id="IPR017517">
    <property type="entry name" value="Maleyloyr_isom"/>
</dbReference>
<dbReference type="SUPFAM" id="SSF109854">
    <property type="entry name" value="DinB/YfiT-like putative metalloenzymes"/>
    <property type="match status" value="1"/>
</dbReference>
<reference evidence="3 4" key="1">
    <citation type="journal article" date="2016" name="Genome Announc.">
        <title>Complete Genome Sequence of Thiostrepton-Producing Streptomyces laurentii ATCC 31255.</title>
        <authorList>
            <person name="Doi K."/>
            <person name="Fujino Y."/>
            <person name="Nagayoshi Y."/>
            <person name="Ohshima T."/>
            <person name="Ogata S."/>
        </authorList>
    </citation>
    <scope>NUCLEOTIDE SEQUENCE [LARGE SCALE GENOMIC DNA]</scope>
    <source>
        <strain evidence="3 4">ATCC 31255</strain>
    </source>
</reference>
<dbReference type="NCBIfam" id="TIGR03083">
    <property type="entry name" value="maleylpyruvate isomerase family mycothiol-dependent enzyme"/>
    <property type="match status" value="1"/>
</dbReference>
<dbReference type="Pfam" id="PF11716">
    <property type="entry name" value="MDMPI_N"/>
    <property type="match status" value="1"/>
</dbReference>
<evidence type="ECO:0000259" key="1">
    <source>
        <dbReference type="Pfam" id="PF07398"/>
    </source>
</evidence>
<dbReference type="KEGG" id="slau:SLA_0755"/>
<evidence type="ECO:0000313" key="3">
    <source>
        <dbReference type="EMBL" id="BAU81709.1"/>
    </source>
</evidence>
<evidence type="ECO:0000313" key="4">
    <source>
        <dbReference type="Proteomes" id="UP000217676"/>
    </source>
</evidence>
<evidence type="ECO:0008006" key="5">
    <source>
        <dbReference type="Google" id="ProtNLM"/>
    </source>
</evidence>
<keyword evidence="4" id="KW-1185">Reference proteome</keyword>
<evidence type="ECO:0000259" key="2">
    <source>
        <dbReference type="Pfam" id="PF11716"/>
    </source>
</evidence>
<sequence length="338" mass="36188">MSEALLDALTEALADLVTVIDTCDDEVLDPDTAVTWLESTGAVLGRLPAAERRTLDGLFRAAALRQPPGLWRERLLTVSEGFGLTEDTHAAHCDALAARVESFVTLVRDADPATPVPTCPGWTLADLIRHQGTVHRWAEHLVRTRATVRVRPDDVPLDLPEDPAAYPGWLAASAGASLRTLRAADPDAAMWSPGADPHARFFPRRLLHEAVVHLADAERALGRVPGPVDPGTAVDGIEEFLETLPYAAPAAESIAGLGRDSARLRFAATDGPAAWTLTLGGGGFTWRRQAADEAAATVEGTLADLLFLLYGRYAADDPRFTRTGDRALLDAWCAATVL</sequence>
<dbReference type="AlphaFoldDB" id="A0A160NTC8"/>
<dbReference type="InterPro" id="IPR010872">
    <property type="entry name" value="MDMPI_C-term_domain"/>
</dbReference>
<dbReference type="InterPro" id="IPR024344">
    <property type="entry name" value="MDMPI_metal-binding"/>
</dbReference>
<dbReference type="GO" id="GO:0046872">
    <property type="term" value="F:metal ion binding"/>
    <property type="evidence" value="ECO:0007669"/>
    <property type="project" value="InterPro"/>
</dbReference>
<proteinExistence type="predicted"/>
<dbReference type="Pfam" id="PF07398">
    <property type="entry name" value="MDMPI_C"/>
    <property type="match status" value="1"/>
</dbReference>
<protein>
    <recommendedName>
        <fullName evidence="5">Mycothiol-dependent maleylpyruvate isomerase metal-binding domain-containing protein</fullName>
    </recommendedName>
</protein>
<dbReference type="InterPro" id="IPR034660">
    <property type="entry name" value="DinB/YfiT-like"/>
</dbReference>
<name>A0A160NTC8_STRLU</name>
<feature type="domain" description="Mycothiol-dependent maleylpyruvate isomerase metal-binding" evidence="2">
    <location>
        <begin position="94"/>
        <end position="217"/>
    </location>
</feature>
<dbReference type="Proteomes" id="UP000217676">
    <property type="component" value="Chromosome"/>
</dbReference>